<gene>
    <name evidence="3" type="ORF">IZO911_LOCUS39389</name>
    <name evidence="2" type="ORF">JYZ213_LOCUS2064</name>
    <name evidence="5" type="ORF">KXQ929_LOCUS10911</name>
    <name evidence="7" type="ORF">OKA104_LOCUS31790</name>
    <name evidence="6" type="ORF">OXD698_LOCUS29802</name>
    <name evidence="4" type="ORF">VCS650_LOCUS38272</name>
</gene>
<organism evidence="2 8">
    <name type="scientific">Adineta steineri</name>
    <dbReference type="NCBI Taxonomy" id="433720"/>
    <lineage>
        <taxon>Eukaryota</taxon>
        <taxon>Metazoa</taxon>
        <taxon>Spiralia</taxon>
        <taxon>Gnathifera</taxon>
        <taxon>Rotifera</taxon>
        <taxon>Eurotatoria</taxon>
        <taxon>Bdelloidea</taxon>
        <taxon>Adinetida</taxon>
        <taxon>Adinetidae</taxon>
        <taxon>Adineta</taxon>
    </lineage>
</organism>
<dbReference type="InterPro" id="IPR045860">
    <property type="entry name" value="Snake_toxin-like_sf"/>
</dbReference>
<dbReference type="Proteomes" id="UP000663868">
    <property type="component" value="Unassembled WGS sequence"/>
</dbReference>
<evidence type="ECO:0000256" key="1">
    <source>
        <dbReference type="SAM" id="SignalP"/>
    </source>
</evidence>
<protein>
    <submittedName>
        <fullName evidence="2">Uncharacterized protein</fullName>
    </submittedName>
</protein>
<evidence type="ECO:0000313" key="4">
    <source>
        <dbReference type="EMBL" id="CAF1430449.1"/>
    </source>
</evidence>
<accession>A0A813NX03</accession>
<dbReference type="Proteomes" id="UP000663891">
    <property type="component" value="Unassembled WGS sequence"/>
</dbReference>
<dbReference type="Proteomes" id="UP000663881">
    <property type="component" value="Unassembled WGS sequence"/>
</dbReference>
<dbReference type="Proteomes" id="UP000663845">
    <property type="component" value="Unassembled WGS sequence"/>
</dbReference>
<dbReference type="AlphaFoldDB" id="A0A813NX03"/>
<dbReference type="EMBL" id="CAJNON010001121">
    <property type="protein sequence ID" value="CAF1430449.1"/>
    <property type="molecule type" value="Genomic_DNA"/>
</dbReference>
<feature type="signal peptide" evidence="1">
    <location>
        <begin position="1"/>
        <end position="23"/>
    </location>
</feature>
<keyword evidence="1" id="KW-0732">Signal</keyword>
<feature type="chain" id="PRO_5036222492" evidence="1">
    <location>
        <begin position="24"/>
        <end position="115"/>
    </location>
</feature>
<dbReference type="EMBL" id="CAJNOE010001193">
    <property type="protein sequence ID" value="CAF1399138.1"/>
    <property type="molecule type" value="Genomic_DNA"/>
</dbReference>
<dbReference type="EMBL" id="CAJOAY010003682">
    <property type="protein sequence ID" value="CAF4034844.1"/>
    <property type="molecule type" value="Genomic_DNA"/>
</dbReference>
<evidence type="ECO:0000313" key="5">
    <source>
        <dbReference type="EMBL" id="CAF3699085.1"/>
    </source>
</evidence>
<sequence>MSCYQSILFTVLILLLSCGYVINLICYSCNGCNDPFKSTGIAQINSTMNGSQFYCMKTKGAAIVNRNITDNCQPFTAVGNGVHCCQTDLCNGSNQILSINSLSIVLIIGIIGKLI</sequence>
<dbReference type="EMBL" id="CAJOAZ010003409">
    <property type="protein sequence ID" value="CAF4005911.1"/>
    <property type="molecule type" value="Genomic_DNA"/>
</dbReference>
<dbReference type="EMBL" id="CAJOBB010000527">
    <property type="protein sequence ID" value="CAF3699085.1"/>
    <property type="molecule type" value="Genomic_DNA"/>
</dbReference>
<comment type="caution">
    <text evidence="2">The sequence shown here is derived from an EMBL/GenBank/DDBJ whole genome shotgun (WGS) entry which is preliminary data.</text>
</comment>
<evidence type="ECO:0000313" key="2">
    <source>
        <dbReference type="EMBL" id="CAF0744035.1"/>
    </source>
</evidence>
<evidence type="ECO:0000313" key="8">
    <source>
        <dbReference type="Proteomes" id="UP000663845"/>
    </source>
</evidence>
<dbReference type="Proteomes" id="UP000663860">
    <property type="component" value="Unassembled WGS sequence"/>
</dbReference>
<reference evidence="2" key="1">
    <citation type="submission" date="2021-02" db="EMBL/GenBank/DDBJ databases">
        <authorList>
            <person name="Nowell W R."/>
        </authorList>
    </citation>
    <scope>NUCLEOTIDE SEQUENCE</scope>
</reference>
<proteinExistence type="predicted"/>
<name>A0A813NX03_9BILA</name>
<evidence type="ECO:0000313" key="3">
    <source>
        <dbReference type="EMBL" id="CAF1399138.1"/>
    </source>
</evidence>
<dbReference type="OrthoDB" id="10013904at2759"/>
<dbReference type="EMBL" id="CAJNOG010000010">
    <property type="protein sequence ID" value="CAF0744035.1"/>
    <property type="molecule type" value="Genomic_DNA"/>
</dbReference>
<evidence type="ECO:0000313" key="7">
    <source>
        <dbReference type="EMBL" id="CAF4034844.1"/>
    </source>
</evidence>
<dbReference type="SUPFAM" id="SSF57302">
    <property type="entry name" value="Snake toxin-like"/>
    <property type="match status" value="1"/>
</dbReference>
<evidence type="ECO:0000313" key="6">
    <source>
        <dbReference type="EMBL" id="CAF4005911.1"/>
    </source>
</evidence>
<dbReference type="Proteomes" id="UP000663844">
    <property type="component" value="Unassembled WGS sequence"/>
</dbReference>